<dbReference type="SUPFAM" id="SSF57756">
    <property type="entry name" value="Retrovirus zinc finger-like domains"/>
    <property type="match status" value="1"/>
</dbReference>
<feature type="region of interest" description="Disordered" evidence="2">
    <location>
        <begin position="184"/>
        <end position="222"/>
    </location>
</feature>
<organism evidence="4 5">
    <name type="scientific">Rhizophagus irregularis (strain DAOM 197198w)</name>
    <name type="common">Glomus intraradices</name>
    <dbReference type="NCBI Taxonomy" id="1432141"/>
    <lineage>
        <taxon>Eukaryota</taxon>
        <taxon>Fungi</taxon>
        <taxon>Fungi incertae sedis</taxon>
        <taxon>Mucoromycota</taxon>
        <taxon>Glomeromycotina</taxon>
        <taxon>Glomeromycetes</taxon>
        <taxon>Glomerales</taxon>
        <taxon>Glomeraceae</taxon>
        <taxon>Rhizophagus</taxon>
    </lineage>
</organism>
<dbReference type="HOGENOM" id="CLU_001650_11_7_1"/>
<keyword evidence="1" id="KW-0863">Zinc-finger</keyword>
<dbReference type="InterPro" id="IPR054722">
    <property type="entry name" value="PolX-like_BBD"/>
</dbReference>
<keyword evidence="1" id="KW-0862">Zinc</keyword>
<dbReference type="Pfam" id="PF14223">
    <property type="entry name" value="Retrotran_gag_2"/>
    <property type="match status" value="1"/>
</dbReference>
<accession>A0A015JJS3</accession>
<evidence type="ECO:0000256" key="2">
    <source>
        <dbReference type="SAM" id="MobiDB-lite"/>
    </source>
</evidence>
<keyword evidence="1" id="KW-0479">Metal-binding</keyword>
<reference evidence="4 5" key="1">
    <citation type="submission" date="2014-02" db="EMBL/GenBank/DDBJ databases">
        <title>Single nucleus genome sequencing reveals high similarity among nuclei of an endomycorrhizal fungus.</title>
        <authorList>
            <person name="Lin K."/>
            <person name="Geurts R."/>
            <person name="Zhang Z."/>
            <person name="Limpens E."/>
            <person name="Saunders D.G."/>
            <person name="Mu D."/>
            <person name="Pang E."/>
            <person name="Cao H."/>
            <person name="Cha H."/>
            <person name="Lin T."/>
            <person name="Zhou Q."/>
            <person name="Shang Y."/>
            <person name="Li Y."/>
            <person name="Ivanov S."/>
            <person name="Sharma T."/>
            <person name="Velzen R.V."/>
            <person name="Ruijter N.D."/>
            <person name="Aanen D.K."/>
            <person name="Win J."/>
            <person name="Kamoun S."/>
            <person name="Bisseling T."/>
            <person name="Huang S."/>
        </authorList>
    </citation>
    <scope>NUCLEOTIDE SEQUENCE [LARGE SCALE GENOMIC DNA]</scope>
    <source>
        <strain evidence="5">DAOM197198w</strain>
    </source>
</reference>
<dbReference type="GO" id="GO:0008270">
    <property type="term" value="F:zinc ion binding"/>
    <property type="evidence" value="ECO:0007669"/>
    <property type="project" value="UniProtKB-KW"/>
</dbReference>
<evidence type="ECO:0000259" key="3">
    <source>
        <dbReference type="PROSITE" id="PS50158"/>
    </source>
</evidence>
<dbReference type="STRING" id="1432141.A0A015JJS3"/>
<dbReference type="PANTHER" id="PTHR47592">
    <property type="entry name" value="PBF68 PROTEIN"/>
    <property type="match status" value="1"/>
</dbReference>
<dbReference type="OMA" id="CPARTRE"/>
<dbReference type="Proteomes" id="UP000022910">
    <property type="component" value="Unassembled WGS sequence"/>
</dbReference>
<evidence type="ECO:0000313" key="4">
    <source>
        <dbReference type="EMBL" id="EXX55164.1"/>
    </source>
</evidence>
<dbReference type="EMBL" id="JEMT01028305">
    <property type="protein sequence ID" value="EXX55164.1"/>
    <property type="molecule type" value="Genomic_DNA"/>
</dbReference>
<dbReference type="Gene3D" id="4.10.60.10">
    <property type="entry name" value="Zinc finger, CCHC-type"/>
    <property type="match status" value="1"/>
</dbReference>
<dbReference type="Pfam" id="PF00098">
    <property type="entry name" value="zf-CCHC"/>
    <property type="match status" value="1"/>
</dbReference>
<gene>
    <name evidence="4" type="ORF">RirG_227800</name>
</gene>
<dbReference type="InterPro" id="IPR036875">
    <property type="entry name" value="Znf_CCHC_sf"/>
</dbReference>
<dbReference type="InterPro" id="IPR001878">
    <property type="entry name" value="Znf_CCHC"/>
</dbReference>
<dbReference type="SMART" id="SM00343">
    <property type="entry name" value="ZnF_C2HC"/>
    <property type="match status" value="1"/>
</dbReference>
<dbReference type="PROSITE" id="PS50158">
    <property type="entry name" value="ZF_CCHC"/>
    <property type="match status" value="1"/>
</dbReference>
<dbReference type="PANTHER" id="PTHR47592:SF27">
    <property type="entry name" value="OS08G0421700 PROTEIN"/>
    <property type="match status" value="1"/>
</dbReference>
<feature type="compositionally biased region" description="Low complexity" evidence="2">
    <location>
        <begin position="207"/>
        <end position="222"/>
    </location>
</feature>
<name>A0A015JJS3_RHIIW</name>
<dbReference type="GO" id="GO:0003676">
    <property type="term" value="F:nucleic acid binding"/>
    <property type="evidence" value="ECO:0007669"/>
    <property type="project" value="InterPro"/>
</dbReference>
<dbReference type="AlphaFoldDB" id="A0A015JJS3"/>
<dbReference type="Pfam" id="PF22936">
    <property type="entry name" value="Pol_BBD"/>
    <property type="match status" value="1"/>
</dbReference>
<feature type="domain" description="CCHC-type" evidence="3">
    <location>
        <begin position="229"/>
        <end position="245"/>
    </location>
</feature>
<evidence type="ECO:0000256" key="1">
    <source>
        <dbReference type="PROSITE-ProRule" id="PRU00047"/>
    </source>
</evidence>
<keyword evidence="5" id="KW-1185">Reference proteome</keyword>
<sequence length="518" mass="55891">MAEDKVVIEKFNGSDFSWWKMQLEALLCQKDLDVVLGDKPEKMEKAAEDAWNSKDKKAKAVITLSLERSVAFNIMKETTARGMMDALTNMYEKPSAANKVFLMRELFTTRMNEEGSVTVHINNLNSILSRLSSVGIKFDNETQASLLLASLPDSWSGTVTAVTSSVGTSGMTFEGVRDLVLGEDVRRKNQGGSSSSELLNIGRGRGNNRNSGSSGSRGRSSSRTWKNVKCWNCQEVGHVKSQCPKKELNIAGAESVSEDDALILSMESSVDSWVMDSGASFHAMDNGETMVNLKEGDFGKVRLANDEMLQVTGIGDIDLVTSLGTTWNLKNVRVIPELKKKLISVGQLDKQGLEVRFGGGKWRVVNGNSVIAQGMKRGSLYMVEVPAEGSMTVPVKHDKIWFAKSSAKRVHFANMNSGAKGMLAERVGKSKPFRGFCDSGSTGCVPGTVTKSRWVLKTKTEKFSPVGSLQSLESVSGPRCISGAGGVSKPVETEDESVVGLATAELELVGASTGPSST</sequence>
<evidence type="ECO:0000313" key="5">
    <source>
        <dbReference type="Proteomes" id="UP000022910"/>
    </source>
</evidence>
<proteinExistence type="predicted"/>
<protein>
    <recommendedName>
        <fullName evidence="3">CCHC-type domain-containing protein</fullName>
    </recommendedName>
</protein>
<comment type="caution">
    <text evidence="4">The sequence shown here is derived from an EMBL/GenBank/DDBJ whole genome shotgun (WGS) entry which is preliminary data.</text>
</comment>